<sequence length="52" mass="5899">MSKLLGREVHDRWDRELAAGVDCIPAQVEDVLRTRGDQELLTLFESDALARC</sequence>
<protein>
    <submittedName>
        <fullName evidence="1">Uncharacterized protein</fullName>
    </submittedName>
</protein>
<reference evidence="1" key="1">
    <citation type="submission" date="2016-03" db="EMBL/GenBank/DDBJ databases">
        <authorList>
            <person name="Ploux O."/>
        </authorList>
    </citation>
    <scope>NUCLEOTIDE SEQUENCE</scope>
    <source>
        <strain evidence="1">UC10</strain>
    </source>
</reference>
<dbReference type="AlphaFoldDB" id="A0A1Y5PL19"/>
<organism evidence="1">
    <name type="scientific">uncultured Mycobacterium sp</name>
    <dbReference type="NCBI Taxonomy" id="171292"/>
    <lineage>
        <taxon>Bacteria</taxon>
        <taxon>Bacillati</taxon>
        <taxon>Actinomycetota</taxon>
        <taxon>Actinomycetes</taxon>
        <taxon>Mycobacteriales</taxon>
        <taxon>Mycobacteriaceae</taxon>
        <taxon>Mycobacterium</taxon>
        <taxon>environmental samples</taxon>
    </lineage>
</organism>
<evidence type="ECO:0000313" key="1">
    <source>
        <dbReference type="EMBL" id="SBS78110.1"/>
    </source>
</evidence>
<proteinExistence type="predicted"/>
<name>A0A1Y5PL19_9MYCO</name>
<accession>A0A1Y5PL19</accession>
<dbReference type="EMBL" id="FLQS01000046">
    <property type="protein sequence ID" value="SBS78110.1"/>
    <property type="molecule type" value="Genomic_DNA"/>
</dbReference>
<gene>
    <name evidence="1" type="ORF">MHPYR_500046</name>
</gene>